<comment type="caution">
    <text evidence="2">The sequence shown here is derived from an EMBL/GenBank/DDBJ whole genome shotgun (WGS) entry which is preliminary data.</text>
</comment>
<dbReference type="AlphaFoldDB" id="A0A0F9LGH6"/>
<dbReference type="EMBL" id="LAZR01007284">
    <property type="protein sequence ID" value="KKM86261.1"/>
    <property type="molecule type" value="Genomic_DNA"/>
</dbReference>
<keyword evidence="1" id="KW-0472">Membrane</keyword>
<accession>A0A0F9LGH6</accession>
<evidence type="ECO:0000313" key="2">
    <source>
        <dbReference type="EMBL" id="KKM86261.1"/>
    </source>
</evidence>
<feature type="transmembrane region" description="Helical" evidence="1">
    <location>
        <begin position="17"/>
        <end position="44"/>
    </location>
</feature>
<sequence length="51" mass="5723">MNDLARTRERRESRNRWLLLTPALVILIFAASGPLLITLVYSFLTAGDYGG</sequence>
<proteinExistence type="predicted"/>
<keyword evidence="1" id="KW-1133">Transmembrane helix</keyword>
<feature type="non-terminal residue" evidence="2">
    <location>
        <position position="51"/>
    </location>
</feature>
<organism evidence="2">
    <name type="scientific">marine sediment metagenome</name>
    <dbReference type="NCBI Taxonomy" id="412755"/>
    <lineage>
        <taxon>unclassified sequences</taxon>
        <taxon>metagenomes</taxon>
        <taxon>ecological metagenomes</taxon>
    </lineage>
</organism>
<keyword evidence="1" id="KW-0812">Transmembrane</keyword>
<name>A0A0F9LGH6_9ZZZZ</name>
<reference evidence="2" key="1">
    <citation type="journal article" date="2015" name="Nature">
        <title>Complex archaea that bridge the gap between prokaryotes and eukaryotes.</title>
        <authorList>
            <person name="Spang A."/>
            <person name="Saw J.H."/>
            <person name="Jorgensen S.L."/>
            <person name="Zaremba-Niedzwiedzka K."/>
            <person name="Martijn J."/>
            <person name="Lind A.E."/>
            <person name="van Eijk R."/>
            <person name="Schleper C."/>
            <person name="Guy L."/>
            <person name="Ettema T.J."/>
        </authorList>
    </citation>
    <scope>NUCLEOTIDE SEQUENCE</scope>
</reference>
<evidence type="ECO:0000256" key="1">
    <source>
        <dbReference type="SAM" id="Phobius"/>
    </source>
</evidence>
<protein>
    <submittedName>
        <fullName evidence="2">Uncharacterized protein</fullName>
    </submittedName>
</protein>
<gene>
    <name evidence="2" type="ORF">LCGC14_1280820</name>
</gene>